<dbReference type="GO" id="GO:0016646">
    <property type="term" value="F:oxidoreductase activity, acting on the CH-NH group of donors, NAD or NADP as acceptor"/>
    <property type="evidence" value="ECO:0007669"/>
    <property type="project" value="TreeGrafter"/>
</dbReference>
<comment type="caution">
    <text evidence="2">The sequence shown here is derived from an EMBL/GenBank/DDBJ whole genome shotgun (WGS) entry which is preliminary data.</text>
</comment>
<reference evidence="2" key="1">
    <citation type="submission" date="2021-10" db="EMBL/GenBank/DDBJ databases">
        <authorList>
            <person name="Criscuolo A."/>
        </authorList>
    </citation>
    <scope>NUCLEOTIDE SEQUENCE</scope>
    <source>
        <strain evidence="2">CIP111885</strain>
    </source>
</reference>
<dbReference type="InterPro" id="IPR016040">
    <property type="entry name" value="NAD(P)-bd_dom"/>
</dbReference>
<dbReference type="Proteomes" id="UP000789845">
    <property type="component" value="Unassembled WGS sequence"/>
</dbReference>
<name>A0A9C7GBB9_9BACI</name>
<gene>
    <name evidence="2" type="ORF">NEOCIP111885_03183</name>
</gene>
<dbReference type="Gene3D" id="3.40.50.720">
    <property type="entry name" value="NAD(P)-binding Rossmann-like Domain"/>
    <property type="match status" value="1"/>
</dbReference>
<dbReference type="Pfam" id="PF13460">
    <property type="entry name" value="NAD_binding_10"/>
    <property type="match status" value="1"/>
</dbReference>
<keyword evidence="3" id="KW-1185">Reference proteome</keyword>
<proteinExistence type="predicted"/>
<dbReference type="PANTHER" id="PTHR43355:SF2">
    <property type="entry name" value="FLAVIN REDUCTASE (NADPH)"/>
    <property type="match status" value="1"/>
</dbReference>
<feature type="domain" description="NAD(P)-binding" evidence="1">
    <location>
        <begin position="7"/>
        <end position="197"/>
    </location>
</feature>
<evidence type="ECO:0000313" key="2">
    <source>
        <dbReference type="EMBL" id="CAG9609441.1"/>
    </source>
</evidence>
<evidence type="ECO:0000313" key="3">
    <source>
        <dbReference type="Proteomes" id="UP000789845"/>
    </source>
</evidence>
<dbReference type="SUPFAM" id="SSF51735">
    <property type="entry name" value="NAD(P)-binding Rossmann-fold domains"/>
    <property type="match status" value="1"/>
</dbReference>
<dbReference type="CDD" id="cd05244">
    <property type="entry name" value="BVR-B_like_SDR_a"/>
    <property type="match status" value="1"/>
</dbReference>
<dbReference type="PANTHER" id="PTHR43355">
    <property type="entry name" value="FLAVIN REDUCTASE (NADPH)"/>
    <property type="match status" value="1"/>
</dbReference>
<sequence length="212" mass="23171">MKIGIIGANGKVGKLIVKEALERGHEVTAIVRDASKVQNNQITVLEKNIFDLMTQDIEKLDVVVNAFGAPLGEEQAHVDAGHTLIEALKGTDTRALIVGGAGSLYVDEDKTVQVIDTPDFPDMFKPTAKGQARNLQELRETTNITWTFISPSAMFDPEGKRTGVYQVGNENLLVNSKGESYISYADFAIAVLDEIENPKHINERFTVVGESN</sequence>
<evidence type="ECO:0000259" key="1">
    <source>
        <dbReference type="Pfam" id="PF13460"/>
    </source>
</evidence>
<protein>
    <recommendedName>
        <fullName evidence="1">NAD(P)-binding domain-containing protein</fullName>
    </recommendedName>
</protein>
<dbReference type="RefSeq" id="WP_230497673.1">
    <property type="nucleotide sequence ID" value="NZ_CAKJTG010000019.1"/>
</dbReference>
<dbReference type="AlphaFoldDB" id="A0A9C7GBB9"/>
<dbReference type="InterPro" id="IPR036291">
    <property type="entry name" value="NAD(P)-bd_dom_sf"/>
</dbReference>
<dbReference type="EMBL" id="CAKJTG010000019">
    <property type="protein sequence ID" value="CAG9609441.1"/>
    <property type="molecule type" value="Genomic_DNA"/>
</dbReference>
<organism evidence="2 3">
    <name type="scientific">Pseudoneobacillus rhizosphaerae</name>
    <dbReference type="NCBI Taxonomy" id="2880968"/>
    <lineage>
        <taxon>Bacteria</taxon>
        <taxon>Bacillati</taxon>
        <taxon>Bacillota</taxon>
        <taxon>Bacilli</taxon>
        <taxon>Bacillales</taxon>
        <taxon>Bacillaceae</taxon>
        <taxon>Pseudoneobacillus</taxon>
    </lineage>
</organism>
<accession>A0A9C7GBB9</accession>
<dbReference type="InterPro" id="IPR051606">
    <property type="entry name" value="Polyketide_Oxido-like"/>
</dbReference>